<feature type="region of interest" description="Disordered" evidence="1">
    <location>
        <begin position="1"/>
        <end position="31"/>
    </location>
</feature>
<evidence type="ECO:0000313" key="2">
    <source>
        <dbReference type="EMBL" id="KAK4032832.1"/>
    </source>
</evidence>
<evidence type="ECO:0000313" key="3">
    <source>
        <dbReference type="Proteomes" id="UP001303115"/>
    </source>
</evidence>
<evidence type="ECO:0000256" key="1">
    <source>
        <dbReference type="SAM" id="MobiDB-lite"/>
    </source>
</evidence>
<feature type="region of interest" description="Disordered" evidence="1">
    <location>
        <begin position="351"/>
        <end position="374"/>
    </location>
</feature>
<protein>
    <submittedName>
        <fullName evidence="2">Uncharacterized protein</fullName>
    </submittedName>
</protein>
<keyword evidence="3" id="KW-1185">Reference proteome</keyword>
<reference evidence="3" key="1">
    <citation type="journal article" date="2023" name="Mol. Phylogenet. Evol.">
        <title>Genome-scale phylogeny and comparative genomics of the fungal order Sordariales.</title>
        <authorList>
            <person name="Hensen N."/>
            <person name="Bonometti L."/>
            <person name="Westerberg I."/>
            <person name="Brannstrom I.O."/>
            <person name="Guillou S."/>
            <person name="Cros-Aarteil S."/>
            <person name="Calhoun S."/>
            <person name="Haridas S."/>
            <person name="Kuo A."/>
            <person name="Mondo S."/>
            <person name="Pangilinan J."/>
            <person name="Riley R."/>
            <person name="LaButti K."/>
            <person name="Andreopoulos B."/>
            <person name="Lipzen A."/>
            <person name="Chen C."/>
            <person name="Yan M."/>
            <person name="Daum C."/>
            <person name="Ng V."/>
            <person name="Clum A."/>
            <person name="Steindorff A."/>
            <person name="Ohm R.A."/>
            <person name="Martin F."/>
            <person name="Silar P."/>
            <person name="Natvig D.O."/>
            <person name="Lalanne C."/>
            <person name="Gautier V."/>
            <person name="Ament-Velasquez S.L."/>
            <person name="Kruys A."/>
            <person name="Hutchinson M.I."/>
            <person name="Powell A.J."/>
            <person name="Barry K."/>
            <person name="Miller A.N."/>
            <person name="Grigoriev I.V."/>
            <person name="Debuchy R."/>
            <person name="Gladieux P."/>
            <person name="Hiltunen Thoren M."/>
            <person name="Johannesson H."/>
        </authorList>
    </citation>
    <scope>NUCLEOTIDE SEQUENCE [LARGE SCALE GENOMIC DNA]</scope>
    <source>
        <strain evidence="3">CBS 284.82</strain>
    </source>
</reference>
<dbReference type="EMBL" id="MU854572">
    <property type="protein sequence ID" value="KAK4032832.1"/>
    <property type="molecule type" value="Genomic_DNA"/>
</dbReference>
<dbReference type="AlphaFoldDB" id="A0AAN6SMJ8"/>
<organism evidence="2 3">
    <name type="scientific">Parachaetomium inaequale</name>
    <dbReference type="NCBI Taxonomy" id="2588326"/>
    <lineage>
        <taxon>Eukaryota</taxon>
        <taxon>Fungi</taxon>
        <taxon>Dikarya</taxon>
        <taxon>Ascomycota</taxon>
        <taxon>Pezizomycotina</taxon>
        <taxon>Sordariomycetes</taxon>
        <taxon>Sordariomycetidae</taxon>
        <taxon>Sordariales</taxon>
        <taxon>Chaetomiaceae</taxon>
        <taxon>Parachaetomium</taxon>
    </lineage>
</organism>
<proteinExistence type="predicted"/>
<feature type="compositionally biased region" description="Basic and acidic residues" evidence="1">
    <location>
        <begin position="351"/>
        <end position="367"/>
    </location>
</feature>
<name>A0AAN6SMJ8_9PEZI</name>
<gene>
    <name evidence="2" type="ORF">C8A01DRAFT_50464</name>
</gene>
<accession>A0AAN6SMJ8</accession>
<sequence>MAPDADNADEPGPEVPELAKATHEHHGSSSALENLPAELRDQILLSAPDLLTLRSLVHASPVLHAQYRTNRDALLRACVARELDGFFVDAHACLMSRAVALGSIRTNVRITDFLDGYRGQLSGSRPRADVHSVNKPGSIRWLAAFHRTVARPLAHRYSTWALANLTQASSSSSEDQKAAETAASEMDIALSRSEEIRIFRALYRYETYYHLFGLNQATRVGIIEMPDINNLFFGLFDPWESEAIACLDVWVRQEYERLFDQVQDDLSAKNPKIRLADRHFDYEASLNLNGQREDYMDGSVSRGLRLTVRLLPVHDHDTLVTKMEHNLIKSHFLDDPIRRIVGSTVQRMRRDTSLNARDEAEQRRDPMDFTGDAVPPDSPPLAWVRLWGGTYVNIFGEYIPEPLKQWGHVMWDAQRWAELGAEHLVSKQWETASNIIEEIEDHYGWRPSGADYEDARSEPEPEPEE</sequence>
<dbReference type="Proteomes" id="UP001303115">
    <property type="component" value="Unassembled WGS sequence"/>
</dbReference>
<comment type="caution">
    <text evidence="2">The sequence shown here is derived from an EMBL/GenBank/DDBJ whole genome shotgun (WGS) entry which is preliminary data.</text>
</comment>
<feature type="compositionally biased region" description="Acidic residues" evidence="1">
    <location>
        <begin position="1"/>
        <end position="12"/>
    </location>
</feature>
<feature type="region of interest" description="Disordered" evidence="1">
    <location>
        <begin position="445"/>
        <end position="465"/>
    </location>
</feature>